<name>A0ABY3PH71_9CYAN</name>
<accession>A0ABY3PH71</accession>
<proteinExistence type="predicted"/>
<evidence type="ECO:0000313" key="2">
    <source>
        <dbReference type="EMBL" id="UFP92963.1"/>
    </source>
</evidence>
<feature type="domain" description="Carrier" evidence="1">
    <location>
        <begin position="13"/>
        <end position="68"/>
    </location>
</feature>
<dbReference type="InterPro" id="IPR009081">
    <property type="entry name" value="PP-bd_ACP"/>
</dbReference>
<reference evidence="2 3" key="1">
    <citation type="journal article" date="2021" name="Genome Biol. Evol.">
        <title>Complete Genome Sequencing of a Novel Gloeobacter Species from a Waterfall Cave in Mexico.</title>
        <authorList>
            <person name="Saw J.H."/>
            <person name="Cardona T."/>
            <person name="Montejano G."/>
        </authorList>
    </citation>
    <scope>NUCLEOTIDE SEQUENCE [LARGE SCALE GENOMIC DNA]</scope>
    <source>
        <strain evidence="2">MG652769</strain>
    </source>
</reference>
<evidence type="ECO:0000313" key="3">
    <source>
        <dbReference type="Proteomes" id="UP001054846"/>
    </source>
</evidence>
<protein>
    <recommendedName>
        <fullName evidence="1">Carrier domain-containing protein</fullName>
    </recommendedName>
</protein>
<gene>
    <name evidence="2" type="ORF">ISF26_14180</name>
</gene>
<dbReference type="Pfam" id="PF00550">
    <property type="entry name" value="PP-binding"/>
    <property type="match status" value="1"/>
</dbReference>
<sequence>MNFEDMLFALGQMKIATQGLTPSSKLGKDVGMDSLELVDLQCILEKMYGLDIPSWVFEEDLCLGNVVEQVNAQLNGSTKSQAPLAKR</sequence>
<dbReference type="SUPFAM" id="SSF47336">
    <property type="entry name" value="ACP-like"/>
    <property type="match status" value="1"/>
</dbReference>
<dbReference type="RefSeq" id="WP_230839961.1">
    <property type="nucleotide sequence ID" value="NZ_CP063845.1"/>
</dbReference>
<organism evidence="2 3">
    <name type="scientific">Gloeobacter morelensis MG652769</name>
    <dbReference type="NCBI Taxonomy" id="2781736"/>
    <lineage>
        <taxon>Bacteria</taxon>
        <taxon>Bacillati</taxon>
        <taxon>Cyanobacteriota</taxon>
        <taxon>Cyanophyceae</taxon>
        <taxon>Gloeobacterales</taxon>
        <taxon>Gloeobacteraceae</taxon>
        <taxon>Gloeobacter</taxon>
        <taxon>Gloeobacter morelensis</taxon>
    </lineage>
</organism>
<evidence type="ECO:0000259" key="1">
    <source>
        <dbReference type="Pfam" id="PF00550"/>
    </source>
</evidence>
<dbReference type="Gene3D" id="1.10.1200.10">
    <property type="entry name" value="ACP-like"/>
    <property type="match status" value="1"/>
</dbReference>
<dbReference type="InterPro" id="IPR036736">
    <property type="entry name" value="ACP-like_sf"/>
</dbReference>
<dbReference type="EMBL" id="CP063845">
    <property type="protein sequence ID" value="UFP92963.1"/>
    <property type="molecule type" value="Genomic_DNA"/>
</dbReference>
<dbReference type="Proteomes" id="UP001054846">
    <property type="component" value="Chromosome"/>
</dbReference>
<keyword evidence="3" id="KW-1185">Reference proteome</keyword>